<reference evidence="2" key="1">
    <citation type="submission" date="2022-11" db="UniProtKB">
        <authorList>
            <consortium name="WormBaseParasite"/>
        </authorList>
    </citation>
    <scope>IDENTIFICATION</scope>
</reference>
<accession>A0A914RP01</accession>
<name>A0A914RP01_PAREQ</name>
<dbReference type="WBParaSite" id="PEQ_0000810201-mRNA-1">
    <property type="protein sequence ID" value="PEQ_0000810201-mRNA-1"/>
    <property type="gene ID" value="PEQ_0000810201"/>
</dbReference>
<protein>
    <submittedName>
        <fullName evidence="2">Uncharacterized protein</fullName>
    </submittedName>
</protein>
<proteinExistence type="predicted"/>
<keyword evidence="1" id="KW-1185">Reference proteome</keyword>
<evidence type="ECO:0000313" key="1">
    <source>
        <dbReference type="Proteomes" id="UP000887564"/>
    </source>
</evidence>
<sequence length="96" mass="10064">MEQTGIVHDLAKGRFQRLDLRKHYGNSFGLMPSIYDILVTGYADRVASGVSDQRAGAMIVTVIGRPVGSEVVAEASVAEIVPVEAVVTAPVGVGVP</sequence>
<organism evidence="1 2">
    <name type="scientific">Parascaris equorum</name>
    <name type="common">Equine roundworm</name>
    <dbReference type="NCBI Taxonomy" id="6256"/>
    <lineage>
        <taxon>Eukaryota</taxon>
        <taxon>Metazoa</taxon>
        <taxon>Ecdysozoa</taxon>
        <taxon>Nematoda</taxon>
        <taxon>Chromadorea</taxon>
        <taxon>Rhabditida</taxon>
        <taxon>Spirurina</taxon>
        <taxon>Ascaridomorpha</taxon>
        <taxon>Ascaridoidea</taxon>
        <taxon>Ascarididae</taxon>
        <taxon>Parascaris</taxon>
    </lineage>
</organism>
<dbReference type="AlphaFoldDB" id="A0A914RP01"/>
<evidence type="ECO:0000313" key="2">
    <source>
        <dbReference type="WBParaSite" id="PEQ_0000810201-mRNA-1"/>
    </source>
</evidence>
<dbReference type="Proteomes" id="UP000887564">
    <property type="component" value="Unplaced"/>
</dbReference>